<evidence type="ECO:0000259" key="8">
    <source>
        <dbReference type="PROSITE" id="PS50928"/>
    </source>
</evidence>
<evidence type="ECO:0000256" key="7">
    <source>
        <dbReference type="SAM" id="Phobius"/>
    </source>
</evidence>
<keyword evidence="6 7" id="KW-0472">Membrane</keyword>
<name>A0ABT6HYK8_9ACTN</name>
<evidence type="ECO:0000313" key="10">
    <source>
        <dbReference type="Proteomes" id="UP001223144"/>
    </source>
</evidence>
<evidence type="ECO:0000256" key="3">
    <source>
        <dbReference type="ARBA" id="ARBA00022475"/>
    </source>
</evidence>
<dbReference type="Proteomes" id="UP001223144">
    <property type="component" value="Unassembled WGS sequence"/>
</dbReference>
<dbReference type="InterPro" id="IPR000515">
    <property type="entry name" value="MetI-like"/>
</dbReference>
<evidence type="ECO:0000256" key="2">
    <source>
        <dbReference type="ARBA" id="ARBA00022448"/>
    </source>
</evidence>
<dbReference type="EMBL" id="JARWBG010000084">
    <property type="protein sequence ID" value="MDH2393803.1"/>
    <property type="molecule type" value="Genomic_DNA"/>
</dbReference>
<evidence type="ECO:0000313" key="9">
    <source>
        <dbReference type="EMBL" id="MDH2393803.1"/>
    </source>
</evidence>
<keyword evidence="5 7" id="KW-1133">Transmembrane helix</keyword>
<gene>
    <name evidence="9" type="ORF">QCN29_34610</name>
</gene>
<comment type="caution">
    <text evidence="9">The sequence shown here is derived from an EMBL/GenBank/DDBJ whole genome shotgun (WGS) entry which is preliminary data.</text>
</comment>
<keyword evidence="4 7" id="KW-0812">Transmembrane</keyword>
<accession>A0ABT6HYK8</accession>
<proteinExistence type="predicted"/>
<feature type="domain" description="ABC transmembrane type-1" evidence="8">
    <location>
        <begin position="65"/>
        <end position="280"/>
    </location>
</feature>
<feature type="transmembrane region" description="Helical" evidence="7">
    <location>
        <begin position="259"/>
        <end position="282"/>
    </location>
</feature>
<dbReference type="Gene3D" id="1.10.3720.10">
    <property type="entry name" value="MetI-like"/>
    <property type="match status" value="1"/>
</dbReference>
<dbReference type="PANTHER" id="PTHR30193:SF41">
    <property type="entry name" value="DIACETYLCHITOBIOSE UPTAKE SYSTEM PERMEASE PROTEIN NGCF"/>
    <property type="match status" value="1"/>
</dbReference>
<dbReference type="PROSITE" id="PS50928">
    <property type="entry name" value="ABC_TM1"/>
    <property type="match status" value="1"/>
</dbReference>
<evidence type="ECO:0000256" key="5">
    <source>
        <dbReference type="ARBA" id="ARBA00022989"/>
    </source>
</evidence>
<keyword evidence="10" id="KW-1185">Reference proteome</keyword>
<feature type="transmembrane region" description="Helical" evidence="7">
    <location>
        <begin position="210"/>
        <end position="227"/>
    </location>
</feature>
<keyword evidence="3" id="KW-1003">Cell membrane</keyword>
<dbReference type="InterPro" id="IPR051393">
    <property type="entry name" value="ABC_transporter_permease"/>
</dbReference>
<evidence type="ECO:0000256" key="1">
    <source>
        <dbReference type="ARBA" id="ARBA00004651"/>
    </source>
</evidence>
<dbReference type="CDD" id="cd06261">
    <property type="entry name" value="TM_PBP2"/>
    <property type="match status" value="1"/>
</dbReference>
<comment type="subcellular location">
    <subcellularLocation>
        <location evidence="1">Cell membrane</location>
        <topology evidence="1">Multi-pass membrane protein</topology>
    </subcellularLocation>
</comment>
<dbReference type="RefSeq" id="WP_279933151.1">
    <property type="nucleotide sequence ID" value="NZ_JARWBG010000084.1"/>
</dbReference>
<reference evidence="9 10" key="1">
    <citation type="submission" date="2023-04" db="EMBL/GenBank/DDBJ databases">
        <title>Streptomyces chengmaiensis sp. nov. isolated from the stem of mangrove plant in Hainan.</title>
        <authorList>
            <person name="Huang X."/>
            <person name="Zhou S."/>
            <person name="Chu X."/>
            <person name="Xie Y."/>
            <person name="Lin Y."/>
        </authorList>
    </citation>
    <scope>NUCLEOTIDE SEQUENCE [LARGE SCALE GENOMIC DNA]</scope>
    <source>
        <strain evidence="9 10">HNM0663</strain>
    </source>
</reference>
<feature type="transmembrane region" description="Helical" evidence="7">
    <location>
        <begin position="12"/>
        <end position="36"/>
    </location>
</feature>
<organism evidence="9 10">
    <name type="scientific">Streptomyces chengmaiensis</name>
    <dbReference type="NCBI Taxonomy" id="3040919"/>
    <lineage>
        <taxon>Bacteria</taxon>
        <taxon>Bacillati</taxon>
        <taxon>Actinomycetota</taxon>
        <taxon>Actinomycetes</taxon>
        <taxon>Kitasatosporales</taxon>
        <taxon>Streptomycetaceae</taxon>
        <taxon>Streptomyces</taxon>
    </lineage>
</organism>
<dbReference type="InterPro" id="IPR035906">
    <property type="entry name" value="MetI-like_sf"/>
</dbReference>
<sequence>MARSERKRTVTGWLFATPYTLLLMAFGLIPTVYAIYESFHSLAEPDKLSLANWELIFNDFRFWPAVTNVGIFLLVWLPVMIIGTLALALLLHEKVGRFSSGMRLIYFLPGAVTGSAAVLVWYFMLSPELSPFSKALEAMGIQSNNEMFTANHLAPIFALVAFMTGVGNWIVIMFGALQSVPHEILEAARVDGAGPIRIAVQVKLPLVSKYVAYMVILSFAFALQIFVEPQLFYSITNAGSTSWSLNQLSYALAFAQGDFGQAATVSVMLLALSAAAALWLVFRTKFFQTEVDE</sequence>
<evidence type="ECO:0000256" key="6">
    <source>
        <dbReference type="ARBA" id="ARBA00023136"/>
    </source>
</evidence>
<feature type="transmembrane region" description="Helical" evidence="7">
    <location>
        <begin position="153"/>
        <end position="177"/>
    </location>
</feature>
<protein>
    <submittedName>
        <fullName evidence="9">Sugar ABC transporter permease</fullName>
    </submittedName>
</protein>
<dbReference type="SUPFAM" id="SSF161098">
    <property type="entry name" value="MetI-like"/>
    <property type="match status" value="1"/>
</dbReference>
<dbReference type="PANTHER" id="PTHR30193">
    <property type="entry name" value="ABC TRANSPORTER PERMEASE PROTEIN"/>
    <property type="match status" value="1"/>
</dbReference>
<keyword evidence="2" id="KW-0813">Transport</keyword>
<feature type="transmembrane region" description="Helical" evidence="7">
    <location>
        <begin position="69"/>
        <end position="92"/>
    </location>
</feature>
<evidence type="ECO:0000256" key="4">
    <source>
        <dbReference type="ARBA" id="ARBA00022692"/>
    </source>
</evidence>
<feature type="transmembrane region" description="Helical" evidence="7">
    <location>
        <begin position="104"/>
        <end position="124"/>
    </location>
</feature>